<comment type="caution">
    <text evidence="3">The sequence shown here is derived from an EMBL/GenBank/DDBJ whole genome shotgun (WGS) entry which is preliminary data.</text>
</comment>
<dbReference type="InterPro" id="IPR013103">
    <property type="entry name" value="RVT_2"/>
</dbReference>
<evidence type="ECO:0000256" key="1">
    <source>
        <dbReference type="SAM" id="MobiDB-lite"/>
    </source>
</evidence>
<reference evidence="3" key="1">
    <citation type="journal article" date="2022" name="Int. J. Mol. Sci.">
        <title>Draft Genome of Tanacetum Coccineum: Genomic Comparison of Closely Related Tanacetum-Family Plants.</title>
        <authorList>
            <person name="Yamashiro T."/>
            <person name="Shiraishi A."/>
            <person name="Nakayama K."/>
            <person name="Satake H."/>
        </authorList>
    </citation>
    <scope>NUCLEOTIDE SEQUENCE</scope>
</reference>
<keyword evidence="4" id="KW-1185">Reference proteome</keyword>
<dbReference type="EMBL" id="BQNB010014116">
    <property type="protein sequence ID" value="GJT24199.1"/>
    <property type="molecule type" value="Genomic_DNA"/>
</dbReference>
<feature type="region of interest" description="Disordered" evidence="1">
    <location>
        <begin position="89"/>
        <end position="147"/>
    </location>
</feature>
<organism evidence="3 4">
    <name type="scientific">Tanacetum coccineum</name>
    <dbReference type="NCBI Taxonomy" id="301880"/>
    <lineage>
        <taxon>Eukaryota</taxon>
        <taxon>Viridiplantae</taxon>
        <taxon>Streptophyta</taxon>
        <taxon>Embryophyta</taxon>
        <taxon>Tracheophyta</taxon>
        <taxon>Spermatophyta</taxon>
        <taxon>Magnoliopsida</taxon>
        <taxon>eudicotyledons</taxon>
        <taxon>Gunneridae</taxon>
        <taxon>Pentapetalae</taxon>
        <taxon>asterids</taxon>
        <taxon>campanulids</taxon>
        <taxon>Asterales</taxon>
        <taxon>Asteraceae</taxon>
        <taxon>Asteroideae</taxon>
        <taxon>Anthemideae</taxon>
        <taxon>Anthemidinae</taxon>
        <taxon>Tanacetum</taxon>
    </lineage>
</organism>
<dbReference type="PANTHER" id="PTHR11439">
    <property type="entry name" value="GAG-POL-RELATED RETROTRANSPOSON"/>
    <property type="match status" value="1"/>
</dbReference>
<reference evidence="3" key="2">
    <citation type="submission" date="2022-01" db="EMBL/GenBank/DDBJ databases">
        <authorList>
            <person name="Yamashiro T."/>
            <person name="Shiraishi A."/>
            <person name="Satake H."/>
            <person name="Nakayama K."/>
        </authorList>
    </citation>
    <scope>NUCLEOTIDE SEQUENCE</scope>
</reference>
<name>A0ABQ5CC84_9ASTR</name>
<proteinExistence type="predicted"/>
<evidence type="ECO:0000259" key="2">
    <source>
        <dbReference type="Pfam" id="PF07727"/>
    </source>
</evidence>
<protein>
    <submittedName>
        <fullName evidence="3">Retrovirus-related pol polyprotein from transposon TNT 1-94</fullName>
    </submittedName>
</protein>
<dbReference type="Pfam" id="PF07727">
    <property type="entry name" value="RVT_2"/>
    <property type="match status" value="1"/>
</dbReference>
<evidence type="ECO:0000313" key="3">
    <source>
        <dbReference type="EMBL" id="GJT24199.1"/>
    </source>
</evidence>
<feature type="compositionally biased region" description="Low complexity" evidence="1">
    <location>
        <begin position="103"/>
        <end position="120"/>
    </location>
</feature>
<sequence>MENTHITFDELTTMDCEQFSLRLGLQSLTPATSSSGLVPNPVPQKSFNPPIRNDWDHLFQPMFDEYFNSTSSIVSPVLVVVAPRAVEISGSPSSTTIDQDTPSSNTSSTIQQQQSSIISQGVEEPIPNELFNDPCHEPLHDVSTSQESSSIIQSSHSLLELIGKWTKDHPLTNVIGDPSRLVSTRKKLETDTMWCYFDTFLTSLDPKKFKEVMLESSWIEAMQEEIHEFERLQVKKDEFSGVLKSKARLVAQGFRQGEGIEFKESFAPISRKEVIRIFVTNAANKNMMIYQMDVKLAFLNGELKKEGTLVDATLYHGMIGSLIYLTLVDPTLFMHSAYVPGLWYSKDIGMSLTTYSNADHAGCHDTRRSTSESAQFLGDKLVNWSSKKHKSTAISSTEAICIALSGCCAQILWMQSHLTDYGAKHIDVRYHFIKEQVENGIVELYFVRTEYQLADIFNKLLPRERFNFLIEKLSIRSMSLKTLKRLTEEEDE</sequence>
<evidence type="ECO:0000313" key="4">
    <source>
        <dbReference type="Proteomes" id="UP001151760"/>
    </source>
</evidence>
<gene>
    <name evidence="3" type="ORF">Tco_0894136</name>
</gene>
<feature type="compositionally biased region" description="Polar residues" evidence="1">
    <location>
        <begin position="90"/>
        <end position="102"/>
    </location>
</feature>
<dbReference type="Proteomes" id="UP001151760">
    <property type="component" value="Unassembled WGS sequence"/>
</dbReference>
<feature type="domain" description="Reverse transcriptase Ty1/copia-type" evidence="2">
    <location>
        <begin position="235"/>
        <end position="306"/>
    </location>
</feature>
<dbReference type="CDD" id="cd09272">
    <property type="entry name" value="RNase_HI_RT_Ty1"/>
    <property type="match status" value="1"/>
</dbReference>
<dbReference type="PANTHER" id="PTHR11439:SF509">
    <property type="entry name" value="RNA-DIRECTED DNA POLYMERASE"/>
    <property type="match status" value="1"/>
</dbReference>
<accession>A0ABQ5CC84</accession>